<feature type="domain" description="AB hydrolase-1" evidence="1">
    <location>
        <begin position="24"/>
        <end position="258"/>
    </location>
</feature>
<name>A0A917TZC9_9ACTN</name>
<dbReference type="SUPFAM" id="SSF53474">
    <property type="entry name" value="alpha/beta-Hydrolases"/>
    <property type="match status" value="1"/>
</dbReference>
<dbReference type="Gene3D" id="3.40.50.1820">
    <property type="entry name" value="alpha/beta hydrolase"/>
    <property type="match status" value="1"/>
</dbReference>
<organism evidence="2 3">
    <name type="scientific">Dactylosporangium sucinum</name>
    <dbReference type="NCBI Taxonomy" id="1424081"/>
    <lineage>
        <taxon>Bacteria</taxon>
        <taxon>Bacillati</taxon>
        <taxon>Actinomycetota</taxon>
        <taxon>Actinomycetes</taxon>
        <taxon>Micromonosporales</taxon>
        <taxon>Micromonosporaceae</taxon>
        <taxon>Dactylosporangium</taxon>
    </lineage>
</organism>
<reference evidence="2" key="2">
    <citation type="submission" date="2020-09" db="EMBL/GenBank/DDBJ databases">
        <authorList>
            <person name="Sun Q."/>
            <person name="Ohkuma M."/>
        </authorList>
    </citation>
    <scope>NUCLEOTIDE SEQUENCE</scope>
    <source>
        <strain evidence="2">JCM 19831</strain>
    </source>
</reference>
<accession>A0A917TZC9</accession>
<proteinExistence type="predicted"/>
<dbReference type="Pfam" id="PF12697">
    <property type="entry name" value="Abhydrolase_6"/>
    <property type="match status" value="1"/>
</dbReference>
<keyword evidence="3" id="KW-1185">Reference proteome</keyword>
<comment type="caution">
    <text evidence="2">The sequence shown here is derived from an EMBL/GenBank/DDBJ whole genome shotgun (WGS) entry which is preliminary data.</text>
</comment>
<dbReference type="RefSeq" id="WP_190252549.1">
    <property type="nucleotide sequence ID" value="NZ_BMPI01000026.1"/>
</dbReference>
<reference evidence="2" key="1">
    <citation type="journal article" date="2014" name="Int. J. Syst. Evol. Microbiol.">
        <title>Complete genome sequence of Corynebacterium casei LMG S-19264T (=DSM 44701T), isolated from a smear-ripened cheese.</title>
        <authorList>
            <consortium name="US DOE Joint Genome Institute (JGI-PGF)"/>
            <person name="Walter F."/>
            <person name="Albersmeier A."/>
            <person name="Kalinowski J."/>
            <person name="Ruckert C."/>
        </authorList>
    </citation>
    <scope>NUCLEOTIDE SEQUENCE</scope>
    <source>
        <strain evidence="2">JCM 19831</strain>
    </source>
</reference>
<evidence type="ECO:0000313" key="3">
    <source>
        <dbReference type="Proteomes" id="UP000642070"/>
    </source>
</evidence>
<dbReference type="InterPro" id="IPR050471">
    <property type="entry name" value="AB_hydrolase"/>
</dbReference>
<dbReference type="PANTHER" id="PTHR43433:SF5">
    <property type="entry name" value="AB HYDROLASE-1 DOMAIN-CONTAINING PROTEIN"/>
    <property type="match status" value="1"/>
</dbReference>
<dbReference type="EMBL" id="BMPI01000026">
    <property type="protein sequence ID" value="GGM44068.1"/>
    <property type="molecule type" value="Genomic_DNA"/>
</dbReference>
<dbReference type="InterPro" id="IPR029058">
    <property type="entry name" value="AB_hydrolase_fold"/>
</dbReference>
<evidence type="ECO:0000259" key="1">
    <source>
        <dbReference type="Pfam" id="PF12697"/>
    </source>
</evidence>
<protein>
    <recommendedName>
        <fullName evidence="1">AB hydrolase-1 domain-containing protein</fullName>
    </recommendedName>
</protein>
<dbReference type="AlphaFoldDB" id="A0A917TZC9"/>
<dbReference type="Proteomes" id="UP000642070">
    <property type="component" value="Unassembled WGS sequence"/>
</dbReference>
<dbReference type="GO" id="GO:0003824">
    <property type="term" value="F:catalytic activity"/>
    <property type="evidence" value="ECO:0007669"/>
    <property type="project" value="UniProtKB-ARBA"/>
</dbReference>
<dbReference type="PANTHER" id="PTHR43433">
    <property type="entry name" value="HYDROLASE, ALPHA/BETA FOLD FAMILY PROTEIN"/>
    <property type="match status" value="1"/>
</dbReference>
<dbReference type="InterPro" id="IPR000073">
    <property type="entry name" value="AB_hydrolase_1"/>
</dbReference>
<sequence>MIASFVNVPGGYLYTETRGEGPDVVLLNAGTADVRMWESTVAWLAGVARVTTFDYRDTGLSSPGTAEYSEIDDIAAVLDAAGIASAVLVGCSEGARRALGFAHRHPSRVRRAVVVSGAFGDFPDPTPEEAAARRQMLDKFAEIDKALAESGVRAAAELELTAWAPALDEFQRRKMIGLEVANTHRITLEHYHGTELDPPVKTRFRELAVPVTILVGGRDFHGSVLWAHRLLHEAPDATLTVLPDADHFPMLSSPDRFERFLREVLAGTR</sequence>
<evidence type="ECO:0000313" key="2">
    <source>
        <dbReference type="EMBL" id="GGM44068.1"/>
    </source>
</evidence>
<gene>
    <name evidence="2" type="ORF">GCM10007977_052100</name>
</gene>